<keyword evidence="2" id="KW-0808">Transferase</keyword>
<dbReference type="RefSeq" id="WP_040199290.1">
    <property type="nucleotide sequence ID" value="NZ_CP010311.1"/>
</dbReference>
<evidence type="ECO:0000256" key="2">
    <source>
        <dbReference type="ARBA" id="ARBA00022679"/>
    </source>
</evidence>
<dbReference type="GO" id="GO:0032259">
    <property type="term" value="P:methylation"/>
    <property type="evidence" value="ECO:0007669"/>
    <property type="project" value="UniProtKB-KW"/>
</dbReference>
<protein>
    <recommendedName>
        <fullName evidence="5">SAM-dependent methyltransferase</fullName>
    </recommendedName>
</protein>
<evidence type="ECO:0000256" key="1">
    <source>
        <dbReference type="ARBA" id="ARBA00022603"/>
    </source>
</evidence>
<dbReference type="Gene3D" id="3.40.50.12710">
    <property type="match status" value="1"/>
</dbReference>
<dbReference type="STRING" id="483547.GSUB_03965"/>
<evidence type="ECO:0000313" key="4">
    <source>
        <dbReference type="Proteomes" id="UP000035036"/>
    </source>
</evidence>
<organism evidence="3 4">
    <name type="scientific">Geoalkalibacter subterraneus</name>
    <dbReference type="NCBI Taxonomy" id="483547"/>
    <lineage>
        <taxon>Bacteria</taxon>
        <taxon>Pseudomonadati</taxon>
        <taxon>Thermodesulfobacteriota</taxon>
        <taxon>Desulfuromonadia</taxon>
        <taxon>Desulfuromonadales</taxon>
        <taxon>Geoalkalibacteraceae</taxon>
        <taxon>Geoalkalibacter</taxon>
    </lineage>
</organism>
<accession>A0A0B5FQL4</accession>
<dbReference type="PANTHER" id="PTHR12049:SF7">
    <property type="entry name" value="PROTEIN ARGININE METHYLTRANSFERASE NDUFAF7, MITOCHONDRIAL"/>
    <property type="match status" value="1"/>
</dbReference>
<dbReference type="GO" id="GO:0035243">
    <property type="term" value="F:protein-arginine omega-N symmetric methyltransferase activity"/>
    <property type="evidence" value="ECO:0007669"/>
    <property type="project" value="TreeGrafter"/>
</dbReference>
<dbReference type="KEGG" id="gsb:GSUB_03965"/>
<dbReference type="Pfam" id="PF02636">
    <property type="entry name" value="Methyltransf_28"/>
    <property type="match status" value="1"/>
</dbReference>
<dbReference type="InterPro" id="IPR038375">
    <property type="entry name" value="NDUFAF7_sf"/>
</dbReference>
<evidence type="ECO:0000313" key="3">
    <source>
        <dbReference type="EMBL" id="AJF05886.1"/>
    </source>
</evidence>
<dbReference type="PANTHER" id="PTHR12049">
    <property type="entry name" value="PROTEIN ARGININE METHYLTRANSFERASE NDUFAF7, MITOCHONDRIAL"/>
    <property type="match status" value="1"/>
</dbReference>
<dbReference type="OrthoDB" id="9794208at2"/>
<dbReference type="SUPFAM" id="SSF53335">
    <property type="entry name" value="S-adenosyl-L-methionine-dependent methyltransferases"/>
    <property type="match status" value="1"/>
</dbReference>
<dbReference type="EMBL" id="CP010311">
    <property type="protein sequence ID" value="AJF05886.1"/>
    <property type="molecule type" value="Genomic_DNA"/>
</dbReference>
<dbReference type="InterPro" id="IPR003788">
    <property type="entry name" value="NDUFAF7"/>
</dbReference>
<keyword evidence="4" id="KW-1185">Reference proteome</keyword>
<dbReference type="AlphaFoldDB" id="A0A0B5FQL4"/>
<name>A0A0B5FQL4_9BACT</name>
<dbReference type="InterPro" id="IPR029063">
    <property type="entry name" value="SAM-dependent_MTases_sf"/>
</dbReference>
<proteinExistence type="predicted"/>
<keyword evidence="1" id="KW-0489">Methyltransferase</keyword>
<dbReference type="Proteomes" id="UP000035036">
    <property type="component" value="Chromosome"/>
</dbReference>
<gene>
    <name evidence="3" type="ORF">GSUB_03965</name>
</gene>
<evidence type="ECO:0008006" key="5">
    <source>
        <dbReference type="Google" id="ProtNLM"/>
    </source>
</evidence>
<reference evidence="3 4" key="1">
    <citation type="journal article" date="2015" name="Genome Announc.">
        <title>Genomes of Geoalkalibacter ferrihydriticus Z-0531T and Geoalkalibacter subterraneus Red1T, Two Haloalkaliphilic Metal-Reducing Deltaproteobacteria.</title>
        <authorList>
            <person name="Badalamenti J.P."/>
            <person name="Krajmalnik-Brown R."/>
            <person name="Torres C.I."/>
            <person name="Bond D.R."/>
        </authorList>
    </citation>
    <scope>NUCLEOTIDE SEQUENCE [LARGE SCALE GENOMIC DNA]</scope>
    <source>
        <strain evidence="3 4">Red1</strain>
    </source>
</reference>
<sequence>MTENNENNIELEVFLRERIAESGPIPFVDFMEQCLYHPRWGYYAAPRQRIGKEGDFFTSSSVHSLFGRLVFRQLRQMAEILEEETFTVVEQGAGEGHLCLDILNAARNEDPDFYDRLEYVLVEIGEDGRRRQKELLAEHASRVKWADFDQLEPVVGCFLSNELVDAFPVHLVEQTPEGLREIYVDWQDGAFNEKMGALSTSRIEEYFSRLGITLREGNRAEVNLAAEDWMTEVAQKLKRGFVITIDYGYQAQELFSPLRRTGTLLCYQHHQTNENPLENVGRQDITSHVDFTTLPLVGEEFGLKPLYFGPQYRFLMGLGFVEELMRLQADLKDPKEERALRMTLKNLIMPDQGMGETFKVLVQGKQVGTPKLLCQRAIGDIPVPL</sequence>
<dbReference type="HOGENOM" id="CLU_024840_1_1_7"/>